<organism evidence="2 3">
    <name type="scientific">Spongiivirga citrea</name>
    <dbReference type="NCBI Taxonomy" id="1481457"/>
    <lineage>
        <taxon>Bacteria</taxon>
        <taxon>Pseudomonadati</taxon>
        <taxon>Bacteroidota</taxon>
        <taxon>Flavobacteriia</taxon>
        <taxon>Flavobacteriales</taxon>
        <taxon>Flavobacteriaceae</taxon>
        <taxon>Spongiivirga</taxon>
    </lineage>
</organism>
<sequence>MKLLKKSLIGIGAFAVLFMLINAVSAKKNEVKEEKEPTSAAKVANDYNVYALSIPDNLDFAGEKMPLEDPDVYERMDRELLVNTYWQSNGLLMFKRAHKFFPIIEPILEEEGVPEDFKYLALIESGLENVTSPAGAKGFWQIMKAYGRENGLEINENIDERNNLEKATRAACAYFKKAKKRFGSWTLAAGSYHNGQFGISKELERQKANSYYDLLLGPNGRRYVFRIVALKEIVNNPKKYGFNFTEDDLYQPIPTYKIAVEEPIPNLAEWSKNKGINYKVLKIHNPWLRENKLNNRSGKLYYITLPKEGYYKQE</sequence>
<keyword evidence="3" id="KW-1185">Reference proteome</keyword>
<dbReference type="AlphaFoldDB" id="A0A6M0CXR6"/>
<feature type="domain" description="Transglycosylase SLT" evidence="1">
    <location>
        <begin position="108"/>
        <end position="211"/>
    </location>
</feature>
<accession>A0A6M0CXR6</accession>
<evidence type="ECO:0000313" key="2">
    <source>
        <dbReference type="EMBL" id="NER18480.1"/>
    </source>
</evidence>
<evidence type="ECO:0000259" key="1">
    <source>
        <dbReference type="Pfam" id="PF01464"/>
    </source>
</evidence>
<dbReference type="InterPro" id="IPR023346">
    <property type="entry name" value="Lysozyme-like_dom_sf"/>
</dbReference>
<proteinExistence type="predicted"/>
<dbReference type="Gene3D" id="1.10.530.10">
    <property type="match status" value="1"/>
</dbReference>
<gene>
    <name evidence="2" type="ORF">GWK10_14775</name>
</gene>
<protein>
    <submittedName>
        <fullName evidence="2">Transglycosylase SLT domain-containing protein</fullName>
    </submittedName>
</protein>
<name>A0A6M0CXR6_9FLAO</name>
<dbReference type="RefSeq" id="WP_164033170.1">
    <property type="nucleotide sequence ID" value="NZ_JAABOQ010000006.1"/>
</dbReference>
<comment type="caution">
    <text evidence="2">The sequence shown here is derived from an EMBL/GenBank/DDBJ whole genome shotgun (WGS) entry which is preliminary data.</text>
</comment>
<dbReference type="Proteomes" id="UP000474296">
    <property type="component" value="Unassembled WGS sequence"/>
</dbReference>
<dbReference type="InterPro" id="IPR008258">
    <property type="entry name" value="Transglycosylase_SLT_dom_1"/>
</dbReference>
<dbReference type="Pfam" id="PF01464">
    <property type="entry name" value="SLT"/>
    <property type="match status" value="1"/>
</dbReference>
<dbReference type="EMBL" id="JAABOQ010000006">
    <property type="protein sequence ID" value="NER18480.1"/>
    <property type="molecule type" value="Genomic_DNA"/>
</dbReference>
<dbReference type="CDD" id="cd16894">
    <property type="entry name" value="MltD-like"/>
    <property type="match status" value="1"/>
</dbReference>
<reference evidence="2 3" key="1">
    <citation type="submission" date="2020-01" db="EMBL/GenBank/DDBJ databases">
        <title>Spongiivirga citrea KCTC 32990T.</title>
        <authorList>
            <person name="Wang G."/>
        </authorList>
    </citation>
    <scope>NUCLEOTIDE SEQUENCE [LARGE SCALE GENOMIC DNA]</scope>
    <source>
        <strain evidence="2 3">KCTC 32990</strain>
    </source>
</reference>
<evidence type="ECO:0000313" key="3">
    <source>
        <dbReference type="Proteomes" id="UP000474296"/>
    </source>
</evidence>
<dbReference type="SUPFAM" id="SSF53955">
    <property type="entry name" value="Lysozyme-like"/>
    <property type="match status" value="1"/>
</dbReference>